<feature type="domain" description="Pyridoxamine 5'-phosphate oxidase N-terminal" evidence="6">
    <location>
        <begin position="37"/>
        <end position="145"/>
    </location>
</feature>
<evidence type="ECO:0000256" key="4">
    <source>
        <dbReference type="ARBA" id="ARBA00023002"/>
    </source>
</evidence>
<dbReference type="NCBIfam" id="NF004231">
    <property type="entry name" value="PRK05679.1"/>
    <property type="match status" value="1"/>
</dbReference>
<dbReference type="Proteomes" id="UP000288794">
    <property type="component" value="Unassembled WGS sequence"/>
</dbReference>
<dbReference type="EMBL" id="JMEE01000023">
    <property type="protein sequence ID" value="RWR02365.1"/>
    <property type="molecule type" value="Genomic_DNA"/>
</dbReference>
<comment type="cofactor">
    <cofactor evidence="5">
        <name>FMN</name>
        <dbReference type="ChEBI" id="CHEBI:58210"/>
    </cofactor>
    <text evidence="5">Binds 1 FMN per subunit.</text>
</comment>
<feature type="binding site" evidence="5">
    <location>
        <begin position="142"/>
        <end position="143"/>
    </location>
    <ligand>
        <name>FMN</name>
        <dbReference type="ChEBI" id="CHEBI:58210"/>
    </ligand>
</feature>
<name>A0A443IE74_9GAMM</name>
<evidence type="ECO:0000256" key="1">
    <source>
        <dbReference type="ARBA" id="ARBA00007301"/>
    </source>
</evidence>
<feature type="binding site" evidence="5">
    <location>
        <position position="85"/>
    </location>
    <ligand>
        <name>FMN</name>
        <dbReference type="ChEBI" id="CHEBI:58210"/>
    </ligand>
</feature>
<evidence type="ECO:0000313" key="8">
    <source>
        <dbReference type="EMBL" id="RWR02365.1"/>
    </source>
</evidence>
<dbReference type="Pfam" id="PF01243">
    <property type="entry name" value="PNPOx_N"/>
    <property type="match status" value="1"/>
</dbReference>
<dbReference type="PANTHER" id="PTHR10851:SF0">
    <property type="entry name" value="PYRIDOXINE-5'-PHOSPHATE OXIDASE"/>
    <property type="match status" value="1"/>
</dbReference>
<dbReference type="Pfam" id="PF10590">
    <property type="entry name" value="PNP_phzG_C"/>
    <property type="match status" value="1"/>
</dbReference>
<dbReference type="InterPro" id="IPR012349">
    <property type="entry name" value="Split_barrel_FMN-bd"/>
</dbReference>
<proteinExistence type="inferred from homology"/>
<dbReference type="InterPro" id="IPR011576">
    <property type="entry name" value="Pyridox_Oxase_N"/>
</dbReference>
<dbReference type="GO" id="GO:0004733">
    <property type="term" value="F:pyridoxamine phosphate oxidase activity"/>
    <property type="evidence" value="ECO:0007669"/>
    <property type="project" value="InterPro"/>
</dbReference>
<dbReference type="GO" id="GO:0008615">
    <property type="term" value="P:pyridoxine biosynthetic process"/>
    <property type="evidence" value="ECO:0007669"/>
    <property type="project" value="UniProtKB-KW"/>
</dbReference>
<reference evidence="8 9" key="1">
    <citation type="submission" date="2014-04" db="EMBL/GenBank/DDBJ databases">
        <title>Draft genome sequence of Pantoea beijingensis strain LMG 27579, an emerging pathogen to Pleurotus eryngii with potential industrial application.</title>
        <authorList>
            <person name="Xu F."/>
            <person name="Liu Y."/>
            <person name="Wang S."/>
            <person name="Yin Y."/>
            <person name="Ma Y."/>
            <person name="Zhao S."/>
            <person name="Rong C."/>
        </authorList>
    </citation>
    <scope>NUCLEOTIDE SEQUENCE [LARGE SCALE GENOMIC DNA]</scope>
    <source>
        <strain evidence="8 9">LMG 27579</strain>
    </source>
</reference>
<dbReference type="GO" id="GO:0010181">
    <property type="term" value="F:FMN binding"/>
    <property type="evidence" value="ECO:0007669"/>
    <property type="project" value="InterPro"/>
</dbReference>
<accession>A0A443IE74</accession>
<evidence type="ECO:0000256" key="5">
    <source>
        <dbReference type="PIRSR" id="PIRSR000190-2"/>
    </source>
</evidence>
<dbReference type="InterPro" id="IPR019576">
    <property type="entry name" value="Pyridoxamine_oxidase_dimer_C"/>
</dbReference>
<dbReference type="PANTHER" id="PTHR10851">
    <property type="entry name" value="PYRIDOXINE-5-PHOSPHATE OXIDASE"/>
    <property type="match status" value="1"/>
</dbReference>
<protein>
    <submittedName>
        <fullName evidence="8">Oxidase</fullName>
    </submittedName>
</protein>
<evidence type="ECO:0000259" key="6">
    <source>
        <dbReference type="Pfam" id="PF01243"/>
    </source>
</evidence>
<gene>
    <name evidence="8" type="ORF">ED28_08265</name>
</gene>
<dbReference type="SUPFAM" id="SSF50475">
    <property type="entry name" value="FMN-binding split barrel"/>
    <property type="match status" value="1"/>
</dbReference>
<dbReference type="Gene3D" id="2.30.110.10">
    <property type="entry name" value="Electron Transport, Fmn-binding Protein, Chain A"/>
    <property type="match status" value="1"/>
</dbReference>
<evidence type="ECO:0000259" key="7">
    <source>
        <dbReference type="Pfam" id="PF10590"/>
    </source>
</evidence>
<sequence length="214" mass="24310">MRERLRGLKALPGPYTPFDITAAPSHPASLFTEWLDMAIAAGLREPHAMTLSTVDSEGFPDARVLILKNVDAHGWHFAITRNSPKGQQIAHCPQVAITFYWPLLGRQVRLRGKAIDQGDQVNASDFRARPLGSRAAALLGRQSEQLEHPQELDDALVAQLRELEANPEKVAPHWAVYAVLPESVEFWQGDEQRRHTRLRYLREGDNWRTERLWP</sequence>
<feature type="binding site" evidence="5">
    <location>
        <begin position="63"/>
        <end position="68"/>
    </location>
    <ligand>
        <name>FMN</name>
        <dbReference type="ChEBI" id="CHEBI:58210"/>
    </ligand>
</feature>
<keyword evidence="2" id="KW-0285">Flavoprotein</keyword>
<evidence type="ECO:0000313" key="9">
    <source>
        <dbReference type="Proteomes" id="UP000288794"/>
    </source>
</evidence>
<dbReference type="InterPro" id="IPR000659">
    <property type="entry name" value="Pyridox_Oxase"/>
</dbReference>
<evidence type="ECO:0000256" key="3">
    <source>
        <dbReference type="ARBA" id="ARBA00022643"/>
    </source>
</evidence>
<comment type="similarity">
    <text evidence="1">Belongs to the pyridoxamine 5'-phosphate oxidase family.</text>
</comment>
<keyword evidence="3 5" id="KW-0288">FMN</keyword>
<comment type="caution">
    <text evidence="8">The sequence shown here is derived from an EMBL/GenBank/DDBJ whole genome shotgun (WGS) entry which is preliminary data.</text>
</comment>
<keyword evidence="9" id="KW-1185">Reference proteome</keyword>
<dbReference type="PIRSF" id="PIRSF000190">
    <property type="entry name" value="Pyd_amn-ph_oxd"/>
    <property type="match status" value="1"/>
</dbReference>
<organism evidence="8 9">
    <name type="scientific">[Pantoea] beijingensis</name>
    <dbReference type="NCBI Taxonomy" id="1324864"/>
    <lineage>
        <taxon>Bacteria</taxon>
        <taxon>Pseudomonadati</taxon>
        <taxon>Pseudomonadota</taxon>
        <taxon>Gammaproteobacteria</taxon>
        <taxon>Enterobacterales</taxon>
        <taxon>Erwiniaceae</taxon>
        <taxon>Erwinia</taxon>
    </lineage>
</organism>
<evidence type="ECO:0000256" key="2">
    <source>
        <dbReference type="ARBA" id="ARBA00022630"/>
    </source>
</evidence>
<feature type="binding site" evidence="5">
    <location>
        <position position="197"/>
    </location>
    <ligand>
        <name>FMN</name>
        <dbReference type="ChEBI" id="CHEBI:58210"/>
    </ligand>
</feature>
<feature type="binding site" evidence="5">
    <location>
        <position position="107"/>
    </location>
    <ligand>
        <name>FMN</name>
        <dbReference type="ChEBI" id="CHEBI:58210"/>
    </ligand>
</feature>
<feature type="domain" description="Pyridoxine 5'-phosphate oxidase dimerisation C-terminal" evidence="7">
    <location>
        <begin position="174"/>
        <end position="214"/>
    </location>
</feature>
<feature type="binding site" evidence="5">
    <location>
        <position position="187"/>
    </location>
    <ligand>
        <name>FMN</name>
        <dbReference type="ChEBI" id="CHEBI:58210"/>
    </ligand>
</feature>
<keyword evidence="4" id="KW-0560">Oxidoreductase</keyword>
<dbReference type="AlphaFoldDB" id="A0A443IE74"/>